<evidence type="ECO:0000259" key="3">
    <source>
        <dbReference type="Pfam" id="PF12295"/>
    </source>
</evidence>
<feature type="compositionally biased region" description="Polar residues" evidence="1">
    <location>
        <begin position="438"/>
        <end position="448"/>
    </location>
</feature>
<protein>
    <recommendedName>
        <fullName evidence="6">Symplekin</fullName>
    </recommendedName>
</protein>
<dbReference type="InterPro" id="IPR016024">
    <property type="entry name" value="ARM-type_fold"/>
</dbReference>
<feature type="region of interest" description="Disordered" evidence="1">
    <location>
        <begin position="438"/>
        <end position="468"/>
    </location>
</feature>
<organism evidence="4 5">
    <name type="scientific">Rubus argutus</name>
    <name type="common">Southern blackberry</name>
    <dbReference type="NCBI Taxonomy" id="59490"/>
    <lineage>
        <taxon>Eukaryota</taxon>
        <taxon>Viridiplantae</taxon>
        <taxon>Streptophyta</taxon>
        <taxon>Embryophyta</taxon>
        <taxon>Tracheophyta</taxon>
        <taxon>Spermatophyta</taxon>
        <taxon>Magnoliopsida</taxon>
        <taxon>eudicotyledons</taxon>
        <taxon>Gunneridae</taxon>
        <taxon>Pentapetalae</taxon>
        <taxon>rosids</taxon>
        <taxon>fabids</taxon>
        <taxon>Rosales</taxon>
        <taxon>Rosaceae</taxon>
        <taxon>Rosoideae</taxon>
        <taxon>Rosoideae incertae sedis</taxon>
        <taxon>Rubus</taxon>
    </lineage>
</organism>
<dbReference type="EMBL" id="JBEDUW010000005">
    <property type="protein sequence ID" value="KAK9930072.1"/>
    <property type="molecule type" value="Genomic_DNA"/>
</dbReference>
<feature type="region of interest" description="Disordered" evidence="1">
    <location>
        <begin position="883"/>
        <end position="902"/>
    </location>
</feature>
<feature type="compositionally biased region" description="Basic and acidic residues" evidence="1">
    <location>
        <begin position="307"/>
        <end position="317"/>
    </location>
</feature>
<gene>
    <name evidence="4" type="ORF">M0R45_027129</name>
</gene>
<dbReference type="AlphaFoldDB" id="A0AAW1X058"/>
<name>A0AAW1X058_RUBAR</name>
<feature type="domain" description="Symplekin/Pta1 N-terminal" evidence="2">
    <location>
        <begin position="107"/>
        <end position="284"/>
    </location>
</feature>
<feature type="compositionally biased region" description="Basic and acidic residues" evidence="1">
    <location>
        <begin position="449"/>
        <end position="463"/>
    </location>
</feature>
<feature type="region of interest" description="Disordered" evidence="1">
    <location>
        <begin position="1228"/>
        <end position="1250"/>
    </location>
</feature>
<dbReference type="Pfam" id="PF11935">
    <property type="entry name" value="SYMPK_PTA1_N"/>
    <property type="match status" value="1"/>
</dbReference>
<dbReference type="Gene3D" id="1.25.10.10">
    <property type="entry name" value="Leucine-rich Repeat Variant"/>
    <property type="match status" value="1"/>
</dbReference>
<evidence type="ECO:0000256" key="1">
    <source>
        <dbReference type="SAM" id="MobiDB-lite"/>
    </source>
</evidence>
<comment type="caution">
    <text evidence="4">The sequence shown here is derived from an EMBL/GenBank/DDBJ whole genome shotgun (WGS) entry which is preliminary data.</text>
</comment>
<dbReference type="Proteomes" id="UP001457282">
    <property type="component" value="Unassembled WGS sequence"/>
</dbReference>
<accession>A0AAW1X058</accession>
<sequence>MAGGALNSQALSLLAAVNNHGDLAVKLSSLKQAKDLLLSIEPSSAAELFPYLVELQSSPETLVRLSLIEVIEEISLRAMEESSVLIVLEEMTLQFHRKGKIEIWLEELWSWMAKLKDAIFTIAVQPGFAGTKLLALKFWKHMFCYSQSDTNDLKNLSQKKGGFNISGWLVDTLFLTRTCSCQKQIGLFGILLNLLQSAGGLPGSLTIATVNCLAAIARKRPVHYGTIVSALFDFDPNFEEVVKGRHTASIQYSLRTSFLGFLRCTSPVIVESRDRLLRALRSMNAGEAGDQVIRQVDKMLKNNERASRDARLGKDDQQSSQLPVSGDLIKKRSSPLDVEELANGHEMPSKRIRYGHETYSTLPVQKNDSGWDTNSVNGVSSDLPMLDDESTPVEQMIAVIGALLAEGERGSPTSSVQSPVLTAQMSFSSTTVNSLSVADTSNVNSLPTDSKRDPRRDPRRLDPRSIAVSAELTSIPTVEDTGAMQSDIDGSISLSKLNSLPVMTTVETTLATPKAKTESDDMMLDSQLVSGTGQLTPEEEVLDGPVEDDPTLKVNNSSDLTDSRVQIADGDLDAMILSDVEVKDEDYNSSFLDSDQHSPAVSNTSASEDVCQDLPEVPIYIELTQEQEQRLGNLAIERIIQSYKYLHGTDYSQMRLALLARLVAQIDADDDIIVMLHKHIVVDYQQKKGHELVLHILYHLEALAVSNSVEKSTFAVLYEKFLLEVAKCLLESFPASDKSFSRLLGEVPVLPESTLKLLDDLCYSDVTDQHGKDVRDIERVTQGLGAVWSLILGRPHYRQSCLDITLKCTIHSQDDIRTKAIRLVANKLYQLSYISEIIEKFATDMLLSAVEQPLSGIEHSQSESTGRRTDGTFGSQETSVSHFQNLESGNSENDSTMKDQSVSTMSIPEVQRLISLFFALCTKKPSLIQLVFNIYGRAPKAVKQAFDRHIPVLIRALGSSNSELLHIISDPPQGSENLLMLVLQQLTQETTPSSDLIGTVKHLYETKLKDVTILIPMLSSLAKNEVLPIFPRLVALPLEKFQTALAHILQGSAHTGPALTPAEVLVSIHSIVPEKDGLALKKITDACSACFEQRTVFTQQVLAKALNQMVNQTPIPLLFMRTIIQAIDAFPSLVDFVMEILSKLVRKQVWRMPKLWVGFLKCASQTQPHSFHVLLQLPPPQLESALNKYANIKGPLATYASQPSIKASLSRPTLAVLGLANEAHLHPSHLSSPPFHPTDATSSVHGATPT</sequence>
<feature type="region of interest" description="Disordered" evidence="1">
    <location>
        <begin position="857"/>
        <end position="876"/>
    </location>
</feature>
<dbReference type="PANTHER" id="PTHR47184">
    <property type="entry name" value="PHOSPHATIDYLINOSITOL 3-AND 4-KINASE FAMILY PROTEIN-RELATED"/>
    <property type="match status" value="1"/>
</dbReference>
<dbReference type="SUPFAM" id="SSF48371">
    <property type="entry name" value="ARM repeat"/>
    <property type="match status" value="1"/>
</dbReference>
<dbReference type="InterPro" id="IPR011989">
    <property type="entry name" value="ARM-like"/>
</dbReference>
<proteinExistence type="predicted"/>
<dbReference type="PANTHER" id="PTHR47184:SF3">
    <property type="entry name" value="PHOSPHATIDYLINOSITOL 3-AND 4-KINASE FAMILY PROTEIN-RELATED"/>
    <property type="match status" value="1"/>
</dbReference>
<dbReference type="Pfam" id="PF12295">
    <property type="entry name" value="Symplekin_C"/>
    <property type="match status" value="1"/>
</dbReference>
<feature type="domain" description="Symplekin C-terminal" evidence="3">
    <location>
        <begin position="1010"/>
        <end position="1188"/>
    </location>
</feature>
<evidence type="ECO:0008006" key="6">
    <source>
        <dbReference type="Google" id="ProtNLM"/>
    </source>
</evidence>
<reference evidence="4 5" key="1">
    <citation type="journal article" date="2023" name="G3 (Bethesda)">
        <title>A chromosome-length genome assembly and annotation of blackberry (Rubus argutus, cv. 'Hillquist').</title>
        <authorList>
            <person name="Bruna T."/>
            <person name="Aryal R."/>
            <person name="Dudchenko O."/>
            <person name="Sargent D.J."/>
            <person name="Mead D."/>
            <person name="Buti M."/>
            <person name="Cavallini A."/>
            <person name="Hytonen T."/>
            <person name="Andres J."/>
            <person name="Pham M."/>
            <person name="Weisz D."/>
            <person name="Mascagni F."/>
            <person name="Usai G."/>
            <person name="Natali L."/>
            <person name="Bassil N."/>
            <person name="Fernandez G.E."/>
            <person name="Lomsadze A."/>
            <person name="Armour M."/>
            <person name="Olukolu B."/>
            <person name="Poorten T."/>
            <person name="Britton C."/>
            <person name="Davik J."/>
            <person name="Ashrafi H."/>
            <person name="Aiden E.L."/>
            <person name="Borodovsky M."/>
            <person name="Worthington M."/>
        </authorList>
    </citation>
    <scope>NUCLEOTIDE SEQUENCE [LARGE SCALE GENOMIC DNA]</scope>
    <source>
        <strain evidence="4">PI 553951</strain>
    </source>
</reference>
<evidence type="ECO:0000313" key="5">
    <source>
        <dbReference type="Proteomes" id="UP001457282"/>
    </source>
</evidence>
<feature type="compositionally biased region" description="Polar residues" evidence="1">
    <location>
        <begin position="1239"/>
        <end position="1250"/>
    </location>
</feature>
<dbReference type="InterPro" id="IPR032460">
    <property type="entry name" value="Symplekin/Pta1_N"/>
</dbReference>
<evidence type="ECO:0000313" key="4">
    <source>
        <dbReference type="EMBL" id="KAK9930072.1"/>
    </source>
</evidence>
<evidence type="ECO:0000259" key="2">
    <source>
        <dbReference type="Pfam" id="PF11935"/>
    </source>
</evidence>
<keyword evidence="5" id="KW-1185">Reference proteome</keyword>
<feature type="region of interest" description="Disordered" evidence="1">
    <location>
        <begin position="307"/>
        <end position="328"/>
    </location>
</feature>
<dbReference type="InterPro" id="IPR022075">
    <property type="entry name" value="Symplekin_C"/>
</dbReference>